<dbReference type="STRING" id="485916.Dtox_2517"/>
<accession>C8W0R6</accession>
<dbReference type="AlphaFoldDB" id="C8W0R6"/>
<dbReference type="InterPro" id="IPR007165">
    <property type="entry name" value="Phage_holin_4_2"/>
</dbReference>
<evidence type="ECO:0000256" key="1">
    <source>
        <dbReference type="SAM" id="Phobius"/>
    </source>
</evidence>
<dbReference type="Pfam" id="PF04020">
    <property type="entry name" value="Phage_holin_4_2"/>
    <property type="match status" value="1"/>
</dbReference>
<keyword evidence="1" id="KW-0472">Membrane</keyword>
<keyword evidence="3" id="KW-1185">Reference proteome</keyword>
<proteinExistence type="predicted"/>
<dbReference type="KEGG" id="dae:Dtox_2517"/>
<organism evidence="2 3">
    <name type="scientific">Desulfofarcimen acetoxidans (strain ATCC 49208 / DSM 771 / KCTC 5769 / VKM B-1644 / 5575)</name>
    <name type="common">Desulfotomaculum acetoxidans</name>
    <dbReference type="NCBI Taxonomy" id="485916"/>
    <lineage>
        <taxon>Bacteria</taxon>
        <taxon>Bacillati</taxon>
        <taxon>Bacillota</taxon>
        <taxon>Clostridia</taxon>
        <taxon>Eubacteriales</taxon>
        <taxon>Peptococcaceae</taxon>
        <taxon>Desulfofarcimen</taxon>
    </lineage>
</organism>
<feature type="transmembrane region" description="Helical" evidence="1">
    <location>
        <begin position="50"/>
        <end position="74"/>
    </location>
</feature>
<dbReference type="HOGENOM" id="CLU_120441_2_3_9"/>
<keyword evidence="1" id="KW-1133">Transmembrane helix</keyword>
<dbReference type="PANTHER" id="PTHR37309">
    <property type="entry name" value="SLR0284 PROTEIN"/>
    <property type="match status" value="1"/>
</dbReference>
<dbReference type="eggNOG" id="COG1950">
    <property type="taxonomic scope" value="Bacteria"/>
</dbReference>
<evidence type="ECO:0000313" key="3">
    <source>
        <dbReference type="Proteomes" id="UP000002217"/>
    </source>
</evidence>
<evidence type="ECO:0008006" key="4">
    <source>
        <dbReference type="Google" id="ProtNLM"/>
    </source>
</evidence>
<dbReference type="PANTHER" id="PTHR37309:SF1">
    <property type="entry name" value="SLR0284 PROTEIN"/>
    <property type="match status" value="1"/>
</dbReference>
<keyword evidence="1" id="KW-0812">Transmembrane</keyword>
<sequence>MKNLIIISFTNAFGFYITSILFPAISLSSIIAMLWASFLLGIITLFLQPVLLLISLPVNLITMGLFTLVINAWLIQLSTYLTTGISIPTFKYSLATAFIIYLINRTRFALLYYRDGP</sequence>
<protein>
    <recommendedName>
        <fullName evidence="4">Phage holin family protein</fullName>
    </recommendedName>
</protein>
<reference evidence="2 3" key="1">
    <citation type="journal article" date="2009" name="Stand. Genomic Sci.">
        <title>Complete genome sequence of Desulfotomaculum acetoxidans type strain (5575).</title>
        <authorList>
            <person name="Spring S."/>
            <person name="Lapidus A."/>
            <person name="Schroder M."/>
            <person name="Gleim D."/>
            <person name="Sims D."/>
            <person name="Meincke L."/>
            <person name="Glavina Del Rio T."/>
            <person name="Tice H."/>
            <person name="Copeland A."/>
            <person name="Cheng J.F."/>
            <person name="Lucas S."/>
            <person name="Chen F."/>
            <person name="Nolan M."/>
            <person name="Bruce D."/>
            <person name="Goodwin L."/>
            <person name="Pitluck S."/>
            <person name="Ivanova N."/>
            <person name="Mavromatis K."/>
            <person name="Mikhailova N."/>
            <person name="Pati A."/>
            <person name="Chen A."/>
            <person name="Palaniappan K."/>
            <person name="Land M."/>
            <person name="Hauser L."/>
            <person name="Chang Y.J."/>
            <person name="Jeffries C.D."/>
            <person name="Chain P."/>
            <person name="Saunders E."/>
            <person name="Brettin T."/>
            <person name="Detter J.C."/>
            <person name="Goker M."/>
            <person name="Bristow J."/>
            <person name="Eisen J.A."/>
            <person name="Markowitz V."/>
            <person name="Hugenholtz P."/>
            <person name="Kyrpides N.C."/>
            <person name="Klenk H.P."/>
            <person name="Han C."/>
        </authorList>
    </citation>
    <scope>NUCLEOTIDE SEQUENCE [LARGE SCALE GENOMIC DNA]</scope>
    <source>
        <strain evidence="3">ATCC 49208 / DSM 771 / VKM B-1644</strain>
    </source>
</reference>
<dbReference type="EMBL" id="CP001720">
    <property type="protein sequence ID" value="ACV63321.1"/>
    <property type="molecule type" value="Genomic_DNA"/>
</dbReference>
<name>C8W0R6_DESAS</name>
<feature type="transmembrane region" description="Helical" evidence="1">
    <location>
        <begin position="20"/>
        <end position="43"/>
    </location>
</feature>
<gene>
    <name evidence="2" type="ordered locus">Dtox_2517</name>
</gene>
<dbReference type="OrthoDB" id="7205479at2"/>
<feature type="transmembrane region" description="Helical" evidence="1">
    <location>
        <begin position="80"/>
        <end position="103"/>
    </location>
</feature>
<dbReference type="RefSeq" id="WP_015758017.1">
    <property type="nucleotide sequence ID" value="NC_013216.1"/>
</dbReference>
<dbReference type="Proteomes" id="UP000002217">
    <property type="component" value="Chromosome"/>
</dbReference>
<evidence type="ECO:0000313" key="2">
    <source>
        <dbReference type="EMBL" id="ACV63321.1"/>
    </source>
</evidence>